<proteinExistence type="predicted"/>
<gene>
    <name evidence="1" type="ORF">J0695_35205</name>
</gene>
<dbReference type="InterPro" id="IPR019587">
    <property type="entry name" value="Polyketide_cyclase/dehydratase"/>
</dbReference>
<dbReference type="RefSeq" id="WP_206968840.1">
    <property type="nucleotide sequence ID" value="NZ_BAAAJJ010000010.1"/>
</dbReference>
<name>A0A939FE50_9ACTN</name>
<dbReference type="Proteomes" id="UP000664167">
    <property type="component" value="Unassembled WGS sequence"/>
</dbReference>
<evidence type="ECO:0000313" key="1">
    <source>
        <dbReference type="EMBL" id="MBO0516973.1"/>
    </source>
</evidence>
<organism evidence="1 2">
    <name type="scientific">Streptomyces beijiangensis</name>
    <dbReference type="NCBI Taxonomy" id="163361"/>
    <lineage>
        <taxon>Bacteria</taxon>
        <taxon>Bacillati</taxon>
        <taxon>Actinomycetota</taxon>
        <taxon>Actinomycetes</taxon>
        <taxon>Kitasatosporales</taxon>
        <taxon>Streptomycetaceae</taxon>
        <taxon>Streptomyces</taxon>
    </lineage>
</organism>
<dbReference type="SUPFAM" id="SSF55961">
    <property type="entry name" value="Bet v1-like"/>
    <property type="match status" value="1"/>
</dbReference>
<dbReference type="Gene3D" id="3.30.530.20">
    <property type="match status" value="1"/>
</dbReference>
<keyword evidence="2" id="KW-1185">Reference proteome</keyword>
<sequence length="172" mass="18700">MARQLRPVELDFVDSAPLRLVFAAEVSASATAVYQALAEDVESLPEWFTAVRLARPTAGGAGREIRLRGGVRFQETILAREPSTRYAYRVDTVNTPGMRALLEEWLLTPTATGTRVRWTFAADAAAPVLMSLRLGRAGLGKAFRDAVRRLDLRLAADPGRPASVRPAPGGEE</sequence>
<protein>
    <submittedName>
        <fullName evidence="1">SRPBCC family protein</fullName>
    </submittedName>
</protein>
<dbReference type="EMBL" id="JAFLRJ010000476">
    <property type="protein sequence ID" value="MBO0516973.1"/>
    <property type="molecule type" value="Genomic_DNA"/>
</dbReference>
<dbReference type="InterPro" id="IPR023393">
    <property type="entry name" value="START-like_dom_sf"/>
</dbReference>
<dbReference type="Pfam" id="PF10604">
    <property type="entry name" value="Polyketide_cyc2"/>
    <property type="match status" value="1"/>
</dbReference>
<reference evidence="1" key="1">
    <citation type="submission" date="2021-03" db="EMBL/GenBank/DDBJ databases">
        <title>Streptomyces poriferae sp. nov., a novel marine sponge-derived Actinobacteria species with anti-MRSA activity.</title>
        <authorList>
            <person name="Sandoval-Powers M."/>
            <person name="Kralova S."/>
            <person name="Nguyen G.-S."/>
            <person name="Fawwal D."/>
            <person name="Degnes K."/>
            <person name="Klinkenberg G."/>
            <person name="Sletta H."/>
            <person name="Wentzel A."/>
            <person name="Liles M.R."/>
        </authorList>
    </citation>
    <scope>NUCLEOTIDE SEQUENCE</scope>
    <source>
        <strain evidence="1">DSM 41794</strain>
    </source>
</reference>
<comment type="caution">
    <text evidence="1">The sequence shown here is derived from an EMBL/GenBank/DDBJ whole genome shotgun (WGS) entry which is preliminary data.</text>
</comment>
<dbReference type="CDD" id="cd07821">
    <property type="entry name" value="PYR_PYL_RCAR_like"/>
    <property type="match status" value="1"/>
</dbReference>
<dbReference type="AlphaFoldDB" id="A0A939FE50"/>
<accession>A0A939FE50</accession>
<evidence type="ECO:0000313" key="2">
    <source>
        <dbReference type="Proteomes" id="UP000664167"/>
    </source>
</evidence>